<proteinExistence type="predicted"/>
<dbReference type="Gene3D" id="1.20.1260.10">
    <property type="match status" value="1"/>
</dbReference>
<gene>
    <name evidence="2" type="ORF">FOKN1_0933</name>
</gene>
<reference evidence="2 3" key="1">
    <citation type="submission" date="2017-05" db="EMBL/GenBank/DDBJ databases">
        <title>Thiocyanate degradation by Thiohalobacter thiocyanaticus FOKN1.</title>
        <authorList>
            <person name="Oshiki M."/>
            <person name="Fukushima T."/>
            <person name="Kawano S."/>
            <person name="Nakagawa J."/>
        </authorList>
    </citation>
    <scope>NUCLEOTIDE SEQUENCE [LARGE SCALE GENOMIC DNA]</scope>
    <source>
        <strain evidence="2 3">FOKN1</strain>
    </source>
</reference>
<evidence type="ECO:0000313" key="3">
    <source>
        <dbReference type="Proteomes" id="UP000218765"/>
    </source>
</evidence>
<dbReference type="InterPro" id="IPR012347">
    <property type="entry name" value="Ferritin-like"/>
</dbReference>
<dbReference type="SUPFAM" id="SSF47240">
    <property type="entry name" value="Ferritin-like"/>
    <property type="match status" value="1"/>
</dbReference>
<dbReference type="KEGG" id="ttc:FOKN1_0933"/>
<dbReference type="Proteomes" id="UP000218765">
    <property type="component" value="Chromosome"/>
</dbReference>
<dbReference type="RefSeq" id="WP_096365200.1">
    <property type="nucleotide sequence ID" value="NZ_AP018052.1"/>
</dbReference>
<sequence>MSRKNQESALSPAQEALALGIAIERHNAAHFQEWAYRFRAYDPAVAEFLSALVEEEQEHERQLAALYRDSFGENAPIPEREPPTELRKYIPGFAAFGEHFLIAETWAAYNLLTAALDIERFTRDFYTELLAHTRDPAQAEIYRQLAAFEEEHERAFEERLARLERAPTAPADRQRDASSSSE</sequence>
<accession>A0A1Z4VPB1</accession>
<dbReference type="OrthoDB" id="5801401at2"/>
<dbReference type="EMBL" id="AP018052">
    <property type="protein sequence ID" value="BAZ93333.1"/>
    <property type="molecule type" value="Genomic_DNA"/>
</dbReference>
<protein>
    <recommendedName>
        <fullName evidence="4">Rubrerythrin diiron-binding domain-containing protein</fullName>
    </recommendedName>
</protein>
<organism evidence="2 3">
    <name type="scientific">Thiohalobacter thiocyanaticus</name>
    <dbReference type="NCBI Taxonomy" id="585455"/>
    <lineage>
        <taxon>Bacteria</taxon>
        <taxon>Pseudomonadati</taxon>
        <taxon>Pseudomonadota</taxon>
        <taxon>Gammaproteobacteria</taxon>
        <taxon>Thiohalobacterales</taxon>
        <taxon>Thiohalobacteraceae</taxon>
        <taxon>Thiohalobacter</taxon>
    </lineage>
</organism>
<evidence type="ECO:0008006" key="4">
    <source>
        <dbReference type="Google" id="ProtNLM"/>
    </source>
</evidence>
<keyword evidence="3" id="KW-1185">Reference proteome</keyword>
<feature type="region of interest" description="Disordered" evidence="1">
    <location>
        <begin position="159"/>
        <end position="182"/>
    </location>
</feature>
<dbReference type="AlphaFoldDB" id="A0A1Z4VPB1"/>
<dbReference type="CDD" id="cd01045">
    <property type="entry name" value="Ferritin_like_AB"/>
    <property type="match status" value="1"/>
</dbReference>
<name>A0A1Z4VPB1_9GAMM</name>
<evidence type="ECO:0000313" key="2">
    <source>
        <dbReference type="EMBL" id="BAZ93333.1"/>
    </source>
</evidence>
<dbReference type="InterPro" id="IPR009078">
    <property type="entry name" value="Ferritin-like_SF"/>
</dbReference>
<evidence type="ECO:0000256" key="1">
    <source>
        <dbReference type="SAM" id="MobiDB-lite"/>
    </source>
</evidence>